<keyword evidence="3" id="KW-0732">Signal</keyword>
<proteinExistence type="predicted"/>
<evidence type="ECO:0000313" key="5">
    <source>
        <dbReference type="Proteomes" id="UP000600139"/>
    </source>
</evidence>
<feature type="transmembrane region" description="Helical" evidence="2">
    <location>
        <begin position="374"/>
        <end position="394"/>
    </location>
</feature>
<evidence type="ECO:0000256" key="2">
    <source>
        <dbReference type="SAM" id="Phobius"/>
    </source>
</evidence>
<name>A0A934V679_9BACT</name>
<feature type="chain" id="PRO_5037275321" description="CHASE2 domain-containing protein" evidence="3">
    <location>
        <begin position="20"/>
        <end position="447"/>
    </location>
</feature>
<feature type="transmembrane region" description="Helical" evidence="2">
    <location>
        <begin position="349"/>
        <end position="367"/>
    </location>
</feature>
<dbReference type="RefSeq" id="WP_200349699.1">
    <property type="nucleotide sequence ID" value="NZ_BAABHZ010000010.1"/>
</dbReference>
<dbReference type="EMBL" id="JAENIK010000004">
    <property type="protein sequence ID" value="MBK1814747.1"/>
    <property type="molecule type" value="Genomic_DNA"/>
</dbReference>
<keyword evidence="2" id="KW-0472">Membrane</keyword>
<dbReference type="AlphaFoldDB" id="A0A934V679"/>
<comment type="caution">
    <text evidence="4">The sequence shown here is derived from an EMBL/GenBank/DDBJ whole genome shotgun (WGS) entry which is preliminary data.</text>
</comment>
<keyword evidence="2" id="KW-1133">Transmembrane helix</keyword>
<evidence type="ECO:0000256" key="1">
    <source>
        <dbReference type="SAM" id="MobiDB-lite"/>
    </source>
</evidence>
<accession>A0A934V679</accession>
<feature type="region of interest" description="Disordered" evidence="1">
    <location>
        <begin position="424"/>
        <end position="447"/>
    </location>
</feature>
<sequence length="447" mass="47394">MTGSLQRRLCVLLASSAAAFGVWKSVPGTQADRVAFTSVVRGFANPPLFVDGGGTHAAPWKLRTFSSESRPDPREAPVIVSLGDDLENFFQSNPPAPIDFAVIFSNFQRLGAKKAANAAVLAWENPDPIAFIAFEKSMEGFDSLVLAAPLSRGAVAEPIPPAFRRASVPFASIAGDGSDIPKVNRIPLPNVALGRNKPTAGFSVLESEESSTNLPLLARWEDRVVFAFPLLTMLQRLDLPVEGMEIRPGEVIRLSPQGPVVPIDRYGRLATPGRQLSAIAEISAEALINGGDDLFPKNAPDPVILRDDRTAAEPATRAFSRQLSTTIAAIASENGLAPSTAFPRLPQNWELGILGVVVLFLTALCGAGNFTRTVTFIVLAAFILIAQWIALGMASTWLPGPAMLAAVLGATLVSLVIGVKSTPPGTMESPQVPSGESRNSETLSEKS</sequence>
<feature type="compositionally biased region" description="Polar residues" evidence="1">
    <location>
        <begin position="428"/>
        <end position="447"/>
    </location>
</feature>
<keyword evidence="2" id="KW-0812">Transmembrane</keyword>
<evidence type="ECO:0000313" key="4">
    <source>
        <dbReference type="EMBL" id="MBK1814747.1"/>
    </source>
</evidence>
<keyword evidence="5" id="KW-1185">Reference proteome</keyword>
<reference evidence="4" key="1">
    <citation type="submission" date="2021-01" db="EMBL/GenBank/DDBJ databases">
        <title>Modified the classification status of verrucomicrobia.</title>
        <authorList>
            <person name="Feng X."/>
        </authorList>
    </citation>
    <scope>NUCLEOTIDE SEQUENCE</scope>
    <source>
        <strain evidence="4">JCM 18052</strain>
    </source>
</reference>
<evidence type="ECO:0000256" key="3">
    <source>
        <dbReference type="SAM" id="SignalP"/>
    </source>
</evidence>
<protein>
    <recommendedName>
        <fullName evidence="6">CHASE2 domain-containing protein</fullName>
    </recommendedName>
</protein>
<gene>
    <name evidence="4" type="ORF">JIN84_03925</name>
</gene>
<feature type="signal peptide" evidence="3">
    <location>
        <begin position="1"/>
        <end position="19"/>
    </location>
</feature>
<dbReference type="Proteomes" id="UP000600139">
    <property type="component" value="Unassembled WGS sequence"/>
</dbReference>
<organism evidence="4 5">
    <name type="scientific">Luteolibacter yonseiensis</name>
    <dbReference type="NCBI Taxonomy" id="1144680"/>
    <lineage>
        <taxon>Bacteria</taxon>
        <taxon>Pseudomonadati</taxon>
        <taxon>Verrucomicrobiota</taxon>
        <taxon>Verrucomicrobiia</taxon>
        <taxon>Verrucomicrobiales</taxon>
        <taxon>Verrucomicrobiaceae</taxon>
        <taxon>Luteolibacter</taxon>
    </lineage>
</organism>
<evidence type="ECO:0008006" key="6">
    <source>
        <dbReference type="Google" id="ProtNLM"/>
    </source>
</evidence>
<feature type="transmembrane region" description="Helical" evidence="2">
    <location>
        <begin position="400"/>
        <end position="419"/>
    </location>
</feature>